<dbReference type="AlphaFoldDB" id="A0A814FF80"/>
<sequence>MFGRKPRCDQEFWKILQENDIVDEEQLSTPIDGFSDDTVLDGGLVAPDDTTNSTIFIDTGTGPDDANSPTPLDLLSTSICTAPILNPLSVAIASSWNDNLISFDSSKSPTKVVPQRPLPSSPVMTLDKPTVIASSGETGLGSNCCTNILEELYVLLTSASPVIAAFQSSPLLGTQTFTCSSSVFIHC</sequence>
<dbReference type="EMBL" id="CAJNOQ010002808">
    <property type="protein sequence ID" value="CAF0979874.1"/>
    <property type="molecule type" value="Genomic_DNA"/>
</dbReference>
<name>A0A814FF80_9BILA</name>
<evidence type="ECO:0000313" key="1">
    <source>
        <dbReference type="EMBL" id="CAF0979874.1"/>
    </source>
</evidence>
<reference evidence="1" key="1">
    <citation type="submission" date="2021-02" db="EMBL/GenBank/DDBJ databases">
        <authorList>
            <person name="Nowell W R."/>
        </authorList>
    </citation>
    <scope>NUCLEOTIDE SEQUENCE</scope>
</reference>
<organism evidence="1 3">
    <name type="scientific">Didymodactylos carnosus</name>
    <dbReference type="NCBI Taxonomy" id="1234261"/>
    <lineage>
        <taxon>Eukaryota</taxon>
        <taxon>Metazoa</taxon>
        <taxon>Spiralia</taxon>
        <taxon>Gnathifera</taxon>
        <taxon>Rotifera</taxon>
        <taxon>Eurotatoria</taxon>
        <taxon>Bdelloidea</taxon>
        <taxon>Philodinida</taxon>
        <taxon>Philodinidae</taxon>
        <taxon>Didymodactylos</taxon>
    </lineage>
</organism>
<dbReference type="EMBL" id="CAJOBC010002808">
    <property type="protein sequence ID" value="CAF3752492.1"/>
    <property type="molecule type" value="Genomic_DNA"/>
</dbReference>
<accession>A0A814FF80</accession>
<dbReference type="Proteomes" id="UP000663829">
    <property type="component" value="Unassembled WGS sequence"/>
</dbReference>
<protein>
    <submittedName>
        <fullName evidence="1">Uncharacterized protein</fullName>
    </submittedName>
</protein>
<proteinExistence type="predicted"/>
<dbReference type="Proteomes" id="UP000681722">
    <property type="component" value="Unassembled WGS sequence"/>
</dbReference>
<gene>
    <name evidence="1" type="ORF">GPM918_LOCUS12690</name>
    <name evidence="2" type="ORF">SRO942_LOCUS12690</name>
</gene>
<evidence type="ECO:0000313" key="3">
    <source>
        <dbReference type="Proteomes" id="UP000663829"/>
    </source>
</evidence>
<keyword evidence="3" id="KW-1185">Reference proteome</keyword>
<evidence type="ECO:0000313" key="2">
    <source>
        <dbReference type="EMBL" id="CAF3752492.1"/>
    </source>
</evidence>
<comment type="caution">
    <text evidence="1">The sequence shown here is derived from an EMBL/GenBank/DDBJ whole genome shotgun (WGS) entry which is preliminary data.</text>
</comment>